<organism evidence="1">
    <name type="scientific">termite gut metagenome</name>
    <dbReference type="NCBI Taxonomy" id="433724"/>
    <lineage>
        <taxon>unclassified sequences</taxon>
        <taxon>metagenomes</taxon>
        <taxon>organismal metagenomes</taxon>
    </lineage>
</organism>
<feature type="non-terminal residue" evidence="1">
    <location>
        <position position="1"/>
    </location>
</feature>
<dbReference type="SUPFAM" id="SSF53784">
    <property type="entry name" value="Phosphofructokinase"/>
    <property type="match status" value="1"/>
</dbReference>
<dbReference type="AlphaFoldDB" id="A0A5J4PSZ8"/>
<keyword evidence="1" id="KW-0808">Transferase</keyword>
<evidence type="ECO:0000313" key="1">
    <source>
        <dbReference type="EMBL" id="KAA6311839.1"/>
    </source>
</evidence>
<sequence>GRPTAYDRILASRLGAAAIDALMDDQRNVMVGINNDEIVYVPFSKAIKNNKPMKKELVNVLKTLSI</sequence>
<dbReference type="GO" id="GO:0003872">
    <property type="term" value="F:6-phosphofructokinase activity"/>
    <property type="evidence" value="ECO:0007669"/>
    <property type="project" value="UniProtKB-EC"/>
</dbReference>
<name>A0A5J4PSZ8_9ZZZZ</name>
<proteinExistence type="predicted"/>
<accession>A0A5J4PSZ8</accession>
<keyword evidence="1" id="KW-0418">Kinase</keyword>
<gene>
    <name evidence="1" type="ORF">EZS27_037116</name>
</gene>
<dbReference type="EC" id="2.7.1.11" evidence="1"/>
<dbReference type="InterPro" id="IPR035966">
    <property type="entry name" value="PKF_sf"/>
</dbReference>
<protein>
    <submittedName>
        <fullName evidence="1">ATP-dependent 6-phosphofructokinase 1</fullName>
        <ecNumber evidence="1">2.7.1.11</ecNumber>
    </submittedName>
</protein>
<comment type="caution">
    <text evidence="1">The sequence shown here is derived from an EMBL/GenBank/DDBJ whole genome shotgun (WGS) entry which is preliminary data.</text>
</comment>
<dbReference type="Gene3D" id="3.40.50.450">
    <property type="match status" value="1"/>
</dbReference>
<reference evidence="1" key="1">
    <citation type="submission" date="2019-03" db="EMBL/GenBank/DDBJ databases">
        <title>Single cell metagenomics reveals metabolic interactions within the superorganism composed of flagellate Streblomastix strix and complex community of Bacteroidetes bacteria on its surface.</title>
        <authorList>
            <person name="Treitli S.C."/>
            <person name="Kolisko M."/>
            <person name="Husnik F."/>
            <person name="Keeling P."/>
            <person name="Hampl V."/>
        </authorList>
    </citation>
    <scope>NUCLEOTIDE SEQUENCE</scope>
    <source>
        <strain evidence="1">STM</strain>
    </source>
</reference>
<dbReference type="EMBL" id="SNRY01006771">
    <property type="protein sequence ID" value="KAA6311839.1"/>
    <property type="molecule type" value="Genomic_DNA"/>
</dbReference>